<dbReference type="Pfam" id="PF07470">
    <property type="entry name" value="Glyco_hydro_88"/>
    <property type="match status" value="1"/>
</dbReference>
<dbReference type="EMBL" id="BDCR01000001">
    <property type="protein sequence ID" value="GAT61475.1"/>
    <property type="molecule type" value="Genomic_DNA"/>
</dbReference>
<accession>A0A161LCG2</accession>
<dbReference type="InterPro" id="IPR012341">
    <property type="entry name" value="6hp_glycosidase-like_sf"/>
</dbReference>
<dbReference type="PANTHER" id="PTHR33886:SF8">
    <property type="entry name" value="UNSATURATED RHAMNOGALACTURONAN HYDROLASE (EUROFUNG)"/>
    <property type="match status" value="1"/>
</dbReference>
<feature type="signal peptide" evidence="2">
    <location>
        <begin position="1"/>
        <end position="24"/>
    </location>
</feature>
<dbReference type="Gene3D" id="1.50.10.10">
    <property type="match status" value="1"/>
</dbReference>
<dbReference type="InterPro" id="IPR052043">
    <property type="entry name" value="PolySaccharide_Degr_Enz"/>
</dbReference>
<dbReference type="OrthoDB" id="9807186at2"/>
<evidence type="ECO:0000313" key="4">
    <source>
        <dbReference type="Proteomes" id="UP000076586"/>
    </source>
</evidence>
<dbReference type="InterPro" id="IPR010905">
    <property type="entry name" value="Glyco_hydro_88"/>
</dbReference>
<keyword evidence="1 3" id="KW-0378">Hydrolase</keyword>
<protein>
    <submittedName>
        <fullName evidence="3">Rhamnogalacturonyl hydrolase YesR</fullName>
    </submittedName>
</protein>
<keyword evidence="4" id="KW-1185">Reference proteome</keyword>
<dbReference type="InterPro" id="IPR008928">
    <property type="entry name" value="6-hairpin_glycosidase_sf"/>
</dbReference>
<comment type="caution">
    <text evidence="3">The sequence shown here is derived from an EMBL/GenBank/DDBJ whole genome shotgun (WGS) entry which is preliminary data.</text>
</comment>
<dbReference type="GO" id="GO:0016787">
    <property type="term" value="F:hydrolase activity"/>
    <property type="evidence" value="ECO:0007669"/>
    <property type="project" value="UniProtKB-KW"/>
</dbReference>
<dbReference type="RefSeq" id="WP_068701036.1">
    <property type="nucleotide sequence ID" value="NZ_BDCR01000001.1"/>
</dbReference>
<dbReference type="GO" id="GO:0005975">
    <property type="term" value="P:carbohydrate metabolic process"/>
    <property type="evidence" value="ECO:0007669"/>
    <property type="project" value="InterPro"/>
</dbReference>
<name>A0A161LCG2_9BACT</name>
<evidence type="ECO:0000256" key="2">
    <source>
        <dbReference type="SAM" id="SignalP"/>
    </source>
</evidence>
<sequence length="469" mass="52997">MLRSIIVALAFVSGAFVMMNAQNAKPAQTDANTPLHLLAPDYPVRYGVSKPDSVKAVLDRVFRYVEKETPVGLINAATQKPVKDFSKIDEQTRLQRGAFRLTSYEWGVAYLGMLLAAETTGDQRYKKYVSDRFGFLAEIAPAFSKLKQKNGQVNDDLMRRMLDPKALDDAGSICASMIKAQLDGSATKLKPIIDNYIDFIMNKEYRLSDGTFARVRPQYNSMWLDDMFMSIPAIVYMGKLTGDKKYYDEAVKQFRQFSSRMFVPETGLYRHAWIESSTDHPAFYWGRANGWALLTATILLDVLPSDYPGRDFVLERFRAHVRGLSACQSGQGMWHQLLNRNDSYLETSATAIYAYCFAKAINSKWIDAIAYGPVVQLAWNAVTEKVNAEGQVEGTCVGTGMGFDPAYYYYRPVSVFAAHGYGPVLLAGAEIYRMQKMWFPKMNDSAVQYYDQDIQTDRPIFDVKGSVHY</sequence>
<dbReference type="SUPFAM" id="SSF48208">
    <property type="entry name" value="Six-hairpin glycosidases"/>
    <property type="match status" value="1"/>
</dbReference>
<reference evidence="4" key="1">
    <citation type="submission" date="2016-04" db="EMBL/GenBank/DDBJ databases">
        <title>Draft genome sequence of Paludibacter jiangxiensis strain NM7.</title>
        <authorList>
            <person name="Qiu Y."/>
            <person name="Matsuura N."/>
            <person name="Ohashi A."/>
            <person name="Tourlousse M.D."/>
            <person name="Sekiguchi Y."/>
        </authorList>
    </citation>
    <scope>NUCLEOTIDE SEQUENCE [LARGE SCALE GENOMIC DNA]</scope>
    <source>
        <strain evidence="4">NM7</strain>
    </source>
</reference>
<evidence type="ECO:0000256" key="1">
    <source>
        <dbReference type="ARBA" id="ARBA00022801"/>
    </source>
</evidence>
<dbReference type="AlphaFoldDB" id="A0A161LCG2"/>
<reference evidence="4" key="2">
    <citation type="journal article" date="2017" name="Genome Announc.">
        <title>Draft genome sequence of Paludibacter jiangxiensis NM7(T), a propionate-producing fermentative bacterium.</title>
        <authorList>
            <person name="Qiu Y.-L."/>
            <person name="Tourlousse D.M."/>
            <person name="Matsuura N."/>
            <person name="Ohashi A."/>
            <person name="Sekiguchi Y."/>
        </authorList>
    </citation>
    <scope>NUCLEOTIDE SEQUENCE [LARGE SCALE GENOMIC DNA]</scope>
    <source>
        <strain evidence="4">NM7</strain>
    </source>
</reference>
<evidence type="ECO:0000313" key="3">
    <source>
        <dbReference type="EMBL" id="GAT61475.1"/>
    </source>
</evidence>
<dbReference type="STRING" id="681398.PJIAN_154"/>
<dbReference type="Proteomes" id="UP000076586">
    <property type="component" value="Unassembled WGS sequence"/>
</dbReference>
<feature type="chain" id="PRO_5007823742" evidence="2">
    <location>
        <begin position="25"/>
        <end position="469"/>
    </location>
</feature>
<dbReference type="PANTHER" id="PTHR33886">
    <property type="entry name" value="UNSATURATED RHAMNOGALACTURONAN HYDROLASE (EUROFUNG)"/>
    <property type="match status" value="1"/>
</dbReference>
<organism evidence="3 4">
    <name type="scientific">Paludibacter jiangxiensis</name>
    <dbReference type="NCBI Taxonomy" id="681398"/>
    <lineage>
        <taxon>Bacteria</taxon>
        <taxon>Pseudomonadati</taxon>
        <taxon>Bacteroidota</taxon>
        <taxon>Bacteroidia</taxon>
        <taxon>Bacteroidales</taxon>
        <taxon>Paludibacteraceae</taxon>
        <taxon>Paludibacter</taxon>
    </lineage>
</organism>
<proteinExistence type="predicted"/>
<gene>
    <name evidence="3" type="ORF">PJIAN_154</name>
</gene>
<keyword evidence="2" id="KW-0732">Signal</keyword>